<evidence type="ECO:0000256" key="18">
    <source>
        <dbReference type="ARBA" id="ARBA00065174"/>
    </source>
</evidence>
<dbReference type="GO" id="GO:0008210">
    <property type="term" value="P:estrogen metabolic process"/>
    <property type="evidence" value="ECO:0007669"/>
    <property type="project" value="UniProtKB-ARBA"/>
</dbReference>
<evidence type="ECO:0000256" key="15">
    <source>
        <dbReference type="ARBA" id="ARBA00050232"/>
    </source>
</evidence>
<keyword evidence="6" id="KW-0597">Phosphoprotein</keyword>
<evidence type="ECO:0000256" key="10">
    <source>
        <dbReference type="ARBA" id="ARBA00023098"/>
    </source>
</evidence>
<comment type="pathway">
    <text evidence="13">Steroid biosynthesis; estrogen biosynthesis.</text>
</comment>
<comment type="pathway">
    <text evidence="2">Lipid metabolism.</text>
</comment>
<evidence type="ECO:0000256" key="23">
    <source>
        <dbReference type="ARBA" id="ARBA00081936"/>
    </source>
</evidence>
<evidence type="ECO:0000256" key="19">
    <source>
        <dbReference type="ARBA" id="ARBA00066822"/>
    </source>
</evidence>
<evidence type="ECO:0000256" key="20">
    <source>
        <dbReference type="ARBA" id="ARBA00070911"/>
    </source>
</evidence>
<comment type="catalytic activity">
    <reaction evidence="15">
        <text>testosterone + NAD(+) = androst-4-ene-3,17-dione + NADH + H(+)</text>
        <dbReference type="Rhea" id="RHEA:14929"/>
        <dbReference type="ChEBI" id="CHEBI:15378"/>
        <dbReference type="ChEBI" id="CHEBI:16422"/>
        <dbReference type="ChEBI" id="CHEBI:17347"/>
        <dbReference type="ChEBI" id="CHEBI:57540"/>
        <dbReference type="ChEBI" id="CHEBI:57945"/>
        <dbReference type="EC" id="1.1.1.239"/>
    </reaction>
    <physiologicalReaction direction="left-to-right" evidence="15">
        <dbReference type="Rhea" id="RHEA:14930"/>
    </physiologicalReaction>
</comment>
<dbReference type="GO" id="GO:0006633">
    <property type="term" value="P:fatty acid biosynthetic process"/>
    <property type="evidence" value="ECO:0007669"/>
    <property type="project" value="UniProtKB-KW"/>
</dbReference>
<dbReference type="InterPro" id="IPR036291">
    <property type="entry name" value="NAD(P)-bd_dom_sf"/>
</dbReference>
<dbReference type="Pfam" id="PF13561">
    <property type="entry name" value="adh_short_C2"/>
    <property type="match status" value="1"/>
</dbReference>
<evidence type="ECO:0000256" key="4">
    <source>
        <dbReference type="ARBA" id="ARBA00012456"/>
    </source>
</evidence>
<dbReference type="PANTHER" id="PTHR24321:SF8">
    <property type="entry name" value="ESTRADIOL 17-BETA-DEHYDROGENASE 8-RELATED"/>
    <property type="match status" value="1"/>
</dbReference>
<keyword evidence="7" id="KW-0276">Fatty acid metabolism</keyword>
<evidence type="ECO:0000256" key="16">
    <source>
        <dbReference type="ARBA" id="ARBA00050435"/>
    </source>
</evidence>
<comment type="similarity">
    <text evidence="3">Belongs to the short-chain dehydrogenases/reductases (SDR) family.</text>
</comment>
<comment type="catalytic activity">
    <reaction evidence="14">
        <text>17beta-estradiol + NAD(+) = estrone + NADH + H(+)</text>
        <dbReference type="Rhea" id="RHEA:24612"/>
        <dbReference type="ChEBI" id="CHEBI:15378"/>
        <dbReference type="ChEBI" id="CHEBI:16469"/>
        <dbReference type="ChEBI" id="CHEBI:17263"/>
        <dbReference type="ChEBI" id="CHEBI:57540"/>
        <dbReference type="ChEBI" id="CHEBI:57945"/>
        <dbReference type="EC" id="1.1.1.62"/>
    </reaction>
    <physiologicalReaction direction="left-to-right" evidence="14">
        <dbReference type="Rhea" id="RHEA:24613"/>
    </physiologicalReaction>
    <physiologicalReaction direction="right-to-left" evidence="14">
        <dbReference type="Rhea" id="RHEA:24614"/>
    </physiologicalReaction>
</comment>
<evidence type="ECO:0000256" key="24">
    <source>
        <dbReference type="ARBA" id="ARBA00083097"/>
    </source>
</evidence>
<evidence type="ECO:0000256" key="8">
    <source>
        <dbReference type="ARBA" id="ARBA00023002"/>
    </source>
</evidence>
<evidence type="ECO:0000256" key="9">
    <source>
        <dbReference type="ARBA" id="ARBA00023027"/>
    </source>
</evidence>
<dbReference type="EC" id="1.1.1.239" evidence="19"/>
<dbReference type="GO" id="GO:0047035">
    <property type="term" value="F:testosterone dehydrogenase (NAD+) activity"/>
    <property type="evidence" value="ECO:0007669"/>
    <property type="project" value="UniProtKB-EC"/>
</dbReference>
<evidence type="ECO:0000256" key="1">
    <source>
        <dbReference type="ARBA" id="ARBA00004305"/>
    </source>
</evidence>
<dbReference type="InterPro" id="IPR020904">
    <property type="entry name" value="Sc_DH/Rdtase_CS"/>
</dbReference>
<comment type="catalytic activity">
    <reaction evidence="16">
        <text>17beta-hydroxy-5alpha-androstan-3-one + NAD(+) = 5alpha-androstan-3,17-dione + NADH + H(+)</text>
        <dbReference type="Rhea" id="RHEA:41992"/>
        <dbReference type="ChEBI" id="CHEBI:15378"/>
        <dbReference type="ChEBI" id="CHEBI:15994"/>
        <dbReference type="ChEBI" id="CHEBI:16330"/>
        <dbReference type="ChEBI" id="CHEBI:57540"/>
        <dbReference type="ChEBI" id="CHEBI:57945"/>
    </reaction>
    <physiologicalReaction direction="left-to-right" evidence="16">
        <dbReference type="Rhea" id="RHEA:41993"/>
    </physiologicalReaction>
</comment>
<comment type="subcellular location">
    <subcellularLocation>
        <location evidence="1">Mitochondrion matrix</location>
    </subcellularLocation>
</comment>
<evidence type="ECO:0000256" key="13">
    <source>
        <dbReference type="ARBA" id="ARBA00037929"/>
    </source>
</evidence>
<keyword evidence="9" id="KW-0520">NAD</keyword>
<dbReference type="PRINTS" id="PR00081">
    <property type="entry name" value="GDHRDH"/>
</dbReference>
<dbReference type="AlphaFoldDB" id="G3MPH7"/>
<dbReference type="InterPro" id="IPR002347">
    <property type="entry name" value="SDR_fam"/>
</dbReference>
<evidence type="ECO:0000256" key="25">
    <source>
        <dbReference type="ARBA" id="ARBA00083258"/>
    </source>
</evidence>
<dbReference type="PRINTS" id="PR00080">
    <property type="entry name" value="SDRFAMILY"/>
</dbReference>
<keyword evidence="12" id="KW-0275">Fatty acid biosynthesis</keyword>
<evidence type="ECO:0000256" key="3">
    <source>
        <dbReference type="ARBA" id="ARBA00006484"/>
    </source>
</evidence>
<protein>
    <recommendedName>
        <fullName evidence="20">(3R)-3-hydroxyacyl-CoA dehydrogenase</fullName>
        <ecNumber evidence="19">1.1.1.239</ecNumber>
        <ecNumber evidence="4">1.1.1.n12</ecNumber>
    </recommendedName>
    <alternativeName>
        <fullName evidence="22">17-beta-hydroxysteroid dehydrogenase 8</fullName>
    </alternativeName>
    <alternativeName>
        <fullName evidence="21">3-ketoacyl-[acyl-carrier-protein] reductase alpha subunit</fullName>
    </alternativeName>
    <alternativeName>
        <fullName evidence="24">3-oxoacyl-[acyl-carrier-protein] reductase</fullName>
    </alternativeName>
    <alternativeName>
        <fullName evidence="25">Estradiol 17-beta-dehydrogenase 8</fullName>
    </alternativeName>
    <alternativeName>
        <fullName evidence="23">Testosterone 17-beta-dehydrogenase 8</fullName>
    </alternativeName>
</protein>
<evidence type="ECO:0000256" key="21">
    <source>
        <dbReference type="ARBA" id="ARBA00077835"/>
    </source>
</evidence>
<evidence type="ECO:0000256" key="7">
    <source>
        <dbReference type="ARBA" id="ARBA00022832"/>
    </source>
</evidence>
<dbReference type="GO" id="GO:0005759">
    <property type="term" value="C:mitochondrial matrix"/>
    <property type="evidence" value="ECO:0007669"/>
    <property type="project" value="UniProtKB-SubCell"/>
</dbReference>
<dbReference type="PROSITE" id="PS00061">
    <property type="entry name" value="ADH_SHORT"/>
    <property type="match status" value="1"/>
</dbReference>
<evidence type="ECO:0000256" key="2">
    <source>
        <dbReference type="ARBA" id="ARBA00005189"/>
    </source>
</evidence>
<keyword evidence="5" id="KW-0444">Lipid biosynthesis</keyword>
<dbReference type="SUPFAM" id="SSF51735">
    <property type="entry name" value="NAD(P)-binding Rossmann-fold domains"/>
    <property type="match status" value="1"/>
</dbReference>
<accession>G3MPH7</accession>
<dbReference type="GO" id="GO:0004303">
    <property type="term" value="F:estradiol 17-beta-dehydrogenase [NAD(P)+] activity"/>
    <property type="evidence" value="ECO:0007669"/>
    <property type="project" value="UniProtKB-EC"/>
</dbReference>
<dbReference type="Gene3D" id="3.40.50.720">
    <property type="entry name" value="NAD(P)-binding Rossmann-like Domain"/>
    <property type="match status" value="1"/>
</dbReference>
<keyword evidence="8" id="KW-0560">Oxidoreductase</keyword>
<evidence type="ECO:0000256" key="6">
    <source>
        <dbReference type="ARBA" id="ARBA00022553"/>
    </source>
</evidence>
<evidence type="ECO:0000256" key="12">
    <source>
        <dbReference type="ARBA" id="ARBA00023160"/>
    </source>
</evidence>
<dbReference type="PANTHER" id="PTHR24321">
    <property type="entry name" value="DEHYDROGENASES, SHORT CHAIN"/>
    <property type="match status" value="1"/>
</dbReference>
<comment type="subunit">
    <text evidence="18">Heterotetramer with CBR4; contains two molecules of HSD17B8 and CBR4.</text>
</comment>
<keyword evidence="11" id="KW-0496">Mitochondrion</keyword>
<comment type="catalytic activity">
    <reaction evidence="17">
        <text>a (3R)-3-hydroxyacyl-CoA + NAD(+) = a 3-oxoacyl-CoA + NADH + H(+)</text>
        <dbReference type="Rhea" id="RHEA:32711"/>
        <dbReference type="ChEBI" id="CHEBI:15378"/>
        <dbReference type="ChEBI" id="CHEBI:57319"/>
        <dbReference type="ChEBI" id="CHEBI:57540"/>
        <dbReference type="ChEBI" id="CHEBI:57945"/>
        <dbReference type="ChEBI" id="CHEBI:90726"/>
        <dbReference type="EC" id="1.1.1.n12"/>
    </reaction>
    <physiologicalReaction direction="left-to-right" evidence="17">
        <dbReference type="Rhea" id="RHEA:32712"/>
    </physiologicalReaction>
</comment>
<dbReference type="EMBL" id="JO843778">
    <property type="protein sequence ID" value="AEO35395.1"/>
    <property type="molecule type" value="mRNA"/>
</dbReference>
<evidence type="ECO:0000256" key="17">
    <source>
        <dbReference type="ARBA" id="ARBA00052680"/>
    </source>
</evidence>
<dbReference type="FunFam" id="3.40.50.720:FF:000231">
    <property type="entry name" value="Estradiol 17-beta-dehydrogenase 8"/>
    <property type="match status" value="1"/>
</dbReference>
<name>G3MPH7_AMBMU</name>
<evidence type="ECO:0000256" key="5">
    <source>
        <dbReference type="ARBA" id="ARBA00022516"/>
    </source>
</evidence>
<evidence type="ECO:0000256" key="11">
    <source>
        <dbReference type="ARBA" id="ARBA00023128"/>
    </source>
</evidence>
<organism evidence="26">
    <name type="scientific">Amblyomma maculatum</name>
    <name type="common">Gulf Coast tick</name>
    <dbReference type="NCBI Taxonomy" id="34609"/>
    <lineage>
        <taxon>Eukaryota</taxon>
        <taxon>Metazoa</taxon>
        <taxon>Ecdysozoa</taxon>
        <taxon>Arthropoda</taxon>
        <taxon>Chelicerata</taxon>
        <taxon>Arachnida</taxon>
        <taxon>Acari</taxon>
        <taxon>Parasitiformes</taxon>
        <taxon>Ixodida</taxon>
        <taxon>Ixodoidea</taxon>
        <taxon>Ixodidae</taxon>
        <taxon>Amblyomminae</taxon>
        <taxon>Amblyomma</taxon>
    </lineage>
</organism>
<proteinExistence type="evidence at transcript level"/>
<reference evidence="26" key="1">
    <citation type="journal article" date="2011" name="PLoS ONE">
        <title>A deep insight into the sialotranscriptome of the gulf coast tick, Amblyomma maculatum.</title>
        <authorList>
            <person name="Karim S."/>
            <person name="Singh P."/>
            <person name="Ribeiro J.M."/>
        </authorList>
    </citation>
    <scope>NUCLEOTIDE SEQUENCE</scope>
    <source>
        <tissue evidence="26">Salivary gland</tissue>
    </source>
</reference>
<keyword evidence="10" id="KW-0443">Lipid metabolism</keyword>
<sequence>MSLNGRLALVTGGAGGIGGAVCNTLATEGATVVVADKELETAKTVANSLPGDRKHCAVQVDVSDSRSVKQLFSIVISEIPLPLSILVNCAGIMRTASIVDTSDELFDEVVGVNLRGTFLVTREASREMTKPFTVLPKGGAAIVNVASIVAKTGACNSGAYAASKAGVVALTKTVAQELAPHGIRCNAVLPAWTDTPMTAILPAEIKVVCDGMTPLKRSAQPCEIAEAIKFLCSPTASSFVTGAALEVTGGFSM</sequence>
<dbReference type="EC" id="1.1.1.n12" evidence="4"/>
<evidence type="ECO:0000256" key="14">
    <source>
        <dbReference type="ARBA" id="ARBA00049069"/>
    </source>
</evidence>
<evidence type="ECO:0000313" key="26">
    <source>
        <dbReference type="EMBL" id="AEO35395.1"/>
    </source>
</evidence>
<evidence type="ECO:0000256" key="22">
    <source>
        <dbReference type="ARBA" id="ARBA00081419"/>
    </source>
</evidence>